<gene>
    <name evidence="1" type="ORF">A3G54_00855</name>
</gene>
<organism evidence="1 2">
    <name type="scientific">Candidatus Giovannonibacteria bacterium RIFCSPLOWO2_12_FULL_44_15</name>
    <dbReference type="NCBI Taxonomy" id="1798364"/>
    <lineage>
        <taxon>Bacteria</taxon>
        <taxon>Candidatus Giovannoniibacteriota</taxon>
    </lineage>
</organism>
<dbReference type="EMBL" id="MFIQ01000025">
    <property type="protein sequence ID" value="OGF93281.1"/>
    <property type="molecule type" value="Genomic_DNA"/>
</dbReference>
<comment type="caution">
    <text evidence="1">The sequence shown here is derived from an EMBL/GenBank/DDBJ whole genome shotgun (WGS) entry which is preliminary data.</text>
</comment>
<accession>A0A1F5Y0A9</accession>
<dbReference type="STRING" id="1798364.A3G54_00855"/>
<evidence type="ECO:0000313" key="1">
    <source>
        <dbReference type="EMBL" id="OGF93281.1"/>
    </source>
</evidence>
<evidence type="ECO:0000313" key="2">
    <source>
        <dbReference type="Proteomes" id="UP000178894"/>
    </source>
</evidence>
<dbReference type="Proteomes" id="UP000178894">
    <property type="component" value="Unassembled WGS sequence"/>
</dbReference>
<protein>
    <submittedName>
        <fullName evidence="1">Uncharacterized protein</fullName>
    </submittedName>
</protein>
<sequence>MANPIYLYTPAHRSLLVEVYFPKKVAYQGTIFTALEEGYNENIVKRELRDSTRELIAEFAAYPFDLLDPYRYGKLKKPMHPESAISKARKRIKLYESQFYGWSMYEVDGVFFNRRGKTYEESTQIVRLIFRFSGKKMDRYAKKIGCDDVFRSIIFFILRERGQIAGEAPWDESMYKRFMEMHEPWLIQLKKIYAERHFSKIAMEVRKWIEDCALFTYGYLVRKFSEKVLETKRIEEEIWITSFFNVTVNAIKRSKRNQ</sequence>
<dbReference type="AlphaFoldDB" id="A0A1F5Y0A9"/>
<proteinExistence type="predicted"/>
<reference evidence="1 2" key="1">
    <citation type="journal article" date="2016" name="Nat. Commun.">
        <title>Thousands of microbial genomes shed light on interconnected biogeochemical processes in an aquifer system.</title>
        <authorList>
            <person name="Anantharaman K."/>
            <person name="Brown C.T."/>
            <person name="Hug L.A."/>
            <person name="Sharon I."/>
            <person name="Castelle C.J."/>
            <person name="Probst A.J."/>
            <person name="Thomas B.C."/>
            <person name="Singh A."/>
            <person name="Wilkins M.J."/>
            <person name="Karaoz U."/>
            <person name="Brodie E.L."/>
            <person name="Williams K.H."/>
            <person name="Hubbard S.S."/>
            <person name="Banfield J.F."/>
        </authorList>
    </citation>
    <scope>NUCLEOTIDE SEQUENCE [LARGE SCALE GENOMIC DNA]</scope>
</reference>
<name>A0A1F5Y0A9_9BACT</name>